<dbReference type="InterPro" id="IPR007313">
    <property type="entry name" value="FxsA"/>
</dbReference>
<organism evidence="2 3">
    <name type="scientific">Malonomonas rubra DSM 5091</name>
    <dbReference type="NCBI Taxonomy" id="1122189"/>
    <lineage>
        <taxon>Bacteria</taxon>
        <taxon>Pseudomonadati</taxon>
        <taxon>Thermodesulfobacteriota</taxon>
        <taxon>Desulfuromonadia</taxon>
        <taxon>Desulfuromonadales</taxon>
        <taxon>Geopsychrobacteraceae</taxon>
        <taxon>Malonomonas</taxon>
    </lineage>
</organism>
<proteinExistence type="predicted"/>
<accession>A0A1M6DEJ3</accession>
<dbReference type="NCBIfam" id="NF008528">
    <property type="entry name" value="PRK11463.1-2"/>
    <property type="match status" value="1"/>
</dbReference>
<feature type="transmembrane region" description="Helical" evidence="1">
    <location>
        <begin position="27"/>
        <end position="47"/>
    </location>
</feature>
<dbReference type="PANTHER" id="PTHR35335">
    <property type="entry name" value="UPF0716 PROTEIN FXSA"/>
    <property type="match status" value="1"/>
</dbReference>
<dbReference type="EMBL" id="FQZT01000002">
    <property type="protein sequence ID" value="SHI71642.1"/>
    <property type="molecule type" value="Genomic_DNA"/>
</dbReference>
<keyword evidence="1" id="KW-0472">Membrane</keyword>
<dbReference type="AlphaFoldDB" id="A0A1M6DEJ3"/>
<keyword evidence="1" id="KW-1133">Transmembrane helix</keyword>
<dbReference type="RefSeq" id="WP_072905531.1">
    <property type="nucleotide sequence ID" value="NZ_FQZT01000002.1"/>
</dbReference>
<dbReference type="Proteomes" id="UP000184171">
    <property type="component" value="Unassembled WGS sequence"/>
</dbReference>
<protein>
    <submittedName>
        <fullName evidence="2">UPF0716 protein FxsA</fullName>
    </submittedName>
</protein>
<reference evidence="2 3" key="1">
    <citation type="submission" date="2016-11" db="EMBL/GenBank/DDBJ databases">
        <authorList>
            <person name="Jaros S."/>
            <person name="Januszkiewicz K."/>
            <person name="Wedrychowicz H."/>
        </authorList>
    </citation>
    <scope>NUCLEOTIDE SEQUENCE [LARGE SCALE GENOMIC DNA]</scope>
    <source>
        <strain evidence="2 3">DSM 5091</strain>
    </source>
</reference>
<dbReference type="Pfam" id="PF04186">
    <property type="entry name" value="FxsA"/>
    <property type="match status" value="1"/>
</dbReference>
<keyword evidence="1" id="KW-0812">Transmembrane</keyword>
<evidence type="ECO:0000256" key="1">
    <source>
        <dbReference type="SAM" id="Phobius"/>
    </source>
</evidence>
<gene>
    <name evidence="2" type="ORF">SAMN02745165_00650</name>
</gene>
<evidence type="ECO:0000313" key="2">
    <source>
        <dbReference type="EMBL" id="SHI71642.1"/>
    </source>
</evidence>
<evidence type="ECO:0000313" key="3">
    <source>
        <dbReference type="Proteomes" id="UP000184171"/>
    </source>
</evidence>
<dbReference type="OrthoDB" id="9792788at2"/>
<sequence>MFIRLLFLFTLVPILELYVLIEAGRQIGLGATIAMIFFTGIAGAYLARSQGFDLINRMQKDLNEGRVPAGEMMNAAMILAGGLLLLTPGFCTDLLGFCLLTSITRDVFKAWVQKWLEKKIANGEIHISRFPG</sequence>
<name>A0A1M6DEJ3_MALRU</name>
<dbReference type="STRING" id="1122189.SAMN02745165_00650"/>
<dbReference type="PANTHER" id="PTHR35335:SF1">
    <property type="entry name" value="UPF0716 PROTEIN FXSA"/>
    <property type="match status" value="1"/>
</dbReference>
<keyword evidence="3" id="KW-1185">Reference proteome</keyword>
<dbReference type="GO" id="GO:0016020">
    <property type="term" value="C:membrane"/>
    <property type="evidence" value="ECO:0007669"/>
    <property type="project" value="InterPro"/>
</dbReference>